<dbReference type="InterPro" id="IPR045361">
    <property type="entry name" value="CIS_tube_prot_N"/>
</dbReference>
<feature type="domain" description="Contractile injection system tube protein N-terminal" evidence="1">
    <location>
        <begin position="15"/>
        <end position="125"/>
    </location>
</feature>
<dbReference type="RefSeq" id="WP_122014679.1">
    <property type="nucleotide sequence ID" value="NZ_CP033169.1"/>
</dbReference>
<dbReference type="Proteomes" id="UP000280960">
    <property type="component" value="Chromosome"/>
</dbReference>
<evidence type="ECO:0000259" key="1">
    <source>
        <dbReference type="Pfam" id="PF19266"/>
    </source>
</evidence>
<proteinExistence type="predicted"/>
<keyword evidence="3" id="KW-1185">Reference proteome</keyword>
<dbReference type="EMBL" id="CP033169">
    <property type="protein sequence ID" value="AYO30589.1"/>
    <property type="molecule type" value="Genomic_DNA"/>
</dbReference>
<gene>
    <name evidence="2" type="ORF">D2962_08120</name>
</gene>
<reference evidence="2 3" key="1">
    <citation type="submission" date="2018-10" db="EMBL/GenBank/DDBJ databases">
        <authorList>
            <person name="Zhang X."/>
        </authorList>
    </citation>
    <scope>NUCLEOTIDE SEQUENCE [LARGE SCALE GENOMIC DNA]</scope>
    <source>
        <strain evidence="2 3">SK-G1</strain>
    </source>
</reference>
<evidence type="ECO:0000313" key="2">
    <source>
        <dbReference type="EMBL" id="AYO30589.1"/>
    </source>
</evidence>
<evidence type="ECO:0000313" key="3">
    <source>
        <dbReference type="Proteomes" id="UP000280960"/>
    </source>
</evidence>
<accession>A0A3G2R5D3</accession>
<dbReference type="AlphaFoldDB" id="A0A3G2R5D3"/>
<organism evidence="2 3">
    <name type="scientific">Biomaibacter acetigenes</name>
    <dbReference type="NCBI Taxonomy" id="2316383"/>
    <lineage>
        <taxon>Bacteria</taxon>
        <taxon>Bacillati</taxon>
        <taxon>Bacillota</taxon>
        <taxon>Clostridia</taxon>
        <taxon>Thermosediminibacterales</taxon>
        <taxon>Tepidanaerobacteraceae</taxon>
        <taxon>Biomaibacter</taxon>
    </lineage>
</organism>
<dbReference type="KEGG" id="bacg:D2962_08120"/>
<dbReference type="Pfam" id="PF19266">
    <property type="entry name" value="CIS_tube"/>
    <property type="match status" value="1"/>
</dbReference>
<protein>
    <recommendedName>
        <fullName evidence="1">Contractile injection system tube protein N-terminal domain-containing protein</fullName>
    </recommendedName>
</protein>
<name>A0A3G2R5D3_9FIRM</name>
<sequence>MIKKPVRAMLSRMDTGKTIQFLSNPHTLEDEKTAEYEEPEVSGAIAPPLRFKYGGSRQIKFECRFIAQGNVNDIAVQVEFIRSLALPVKPNNTPPKAFLAIGGFQMPIRIQKWKVTYSAWTPALKPKDLTVEVQATVDYGTPVPPAQPKPAAKTNKAKAKQNIKIQRITVR</sequence>